<dbReference type="InterPro" id="IPR050790">
    <property type="entry name" value="ExbB/TolQ_transport"/>
</dbReference>
<keyword evidence="7 13" id="KW-0812">Transmembrane</keyword>
<reference evidence="15 16" key="1">
    <citation type="journal article" date="2011" name="Stand. Genomic Sci.">
        <title>Complete genome sequence of 'Thioalkalivibrio sulfidophilus' HL-EbGr7.</title>
        <authorList>
            <person name="Muyzer G."/>
            <person name="Sorokin D.Y."/>
            <person name="Mavromatis K."/>
            <person name="Lapidus A."/>
            <person name="Clum A."/>
            <person name="Ivanova N."/>
            <person name="Pati A."/>
            <person name="d'Haeseleer P."/>
            <person name="Woyke T."/>
            <person name="Kyrpides N.C."/>
        </authorList>
    </citation>
    <scope>NUCLEOTIDE SEQUENCE [LARGE SCALE GENOMIC DNA]</scope>
    <source>
        <strain evidence="15 16">HL-EbGR7</strain>
    </source>
</reference>
<dbReference type="InterPro" id="IPR002898">
    <property type="entry name" value="MotA_ExbB_proton_chnl"/>
</dbReference>
<keyword evidence="16" id="KW-1185">Reference proteome</keyword>
<evidence type="ECO:0000256" key="2">
    <source>
        <dbReference type="ARBA" id="ARBA00011471"/>
    </source>
</evidence>
<dbReference type="PANTHER" id="PTHR30625:SF14">
    <property type="entry name" value="BIOPOLYMER TRANSPORT PROTEIN EXBB"/>
    <property type="match status" value="1"/>
</dbReference>
<evidence type="ECO:0000256" key="13">
    <source>
        <dbReference type="SAM" id="Phobius"/>
    </source>
</evidence>
<evidence type="ECO:0000256" key="4">
    <source>
        <dbReference type="ARBA" id="ARBA00022448"/>
    </source>
</evidence>
<keyword evidence="9 13" id="KW-1133">Transmembrane helix</keyword>
<keyword evidence="10 13" id="KW-0472">Membrane</keyword>
<dbReference type="OrthoDB" id="9805133at2"/>
<feature type="transmembrane region" description="Helical" evidence="13">
    <location>
        <begin position="167"/>
        <end position="189"/>
    </location>
</feature>
<gene>
    <name evidence="15" type="ordered locus">Tgr7_0862</name>
</gene>
<dbReference type="eggNOG" id="COG0811">
    <property type="taxonomic scope" value="Bacteria"/>
</dbReference>
<dbReference type="RefSeq" id="WP_012637441.1">
    <property type="nucleotide sequence ID" value="NC_011901.1"/>
</dbReference>
<comment type="function">
    <text evidence="11">Involved in the TonB-dependent energy-dependent transport of various receptor-bound substrates. Protects ExbD from proteolytic degradation and functionally stabilizes TonB.</text>
</comment>
<dbReference type="GO" id="GO:0017038">
    <property type="term" value="P:protein import"/>
    <property type="evidence" value="ECO:0007669"/>
    <property type="project" value="TreeGrafter"/>
</dbReference>
<dbReference type="Pfam" id="PF01618">
    <property type="entry name" value="MotA_ExbB"/>
    <property type="match status" value="1"/>
</dbReference>
<evidence type="ECO:0000256" key="7">
    <source>
        <dbReference type="ARBA" id="ARBA00022692"/>
    </source>
</evidence>
<feature type="transmembrane region" description="Helical" evidence="13">
    <location>
        <begin position="12"/>
        <end position="34"/>
    </location>
</feature>
<dbReference type="EMBL" id="CP001339">
    <property type="protein sequence ID" value="ACL71953.1"/>
    <property type="molecule type" value="Genomic_DNA"/>
</dbReference>
<comment type="subunit">
    <text evidence="2">The accessory proteins ExbB and ExbD seem to form a complex with TonB.</text>
</comment>
<dbReference type="PANTHER" id="PTHR30625">
    <property type="entry name" value="PROTEIN TOLQ"/>
    <property type="match status" value="1"/>
</dbReference>
<dbReference type="STRING" id="396588.Tgr7_0862"/>
<evidence type="ECO:0000256" key="10">
    <source>
        <dbReference type="ARBA" id="ARBA00023136"/>
    </source>
</evidence>
<evidence type="ECO:0000256" key="3">
    <source>
        <dbReference type="ARBA" id="ARBA00022093"/>
    </source>
</evidence>
<protein>
    <recommendedName>
        <fullName evidence="3">Biopolymer transport protein ExbB</fullName>
    </recommendedName>
</protein>
<evidence type="ECO:0000256" key="6">
    <source>
        <dbReference type="ARBA" id="ARBA00022519"/>
    </source>
</evidence>
<comment type="subcellular location">
    <subcellularLocation>
        <location evidence="1">Cell inner membrane</location>
        <topology evidence="1">Multi-pass membrane protein</topology>
    </subcellularLocation>
    <subcellularLocation>
        <location evidence="12">Membrane</location>
        <topology evidence="12">Multi-pass membrane protein</topology>
    </subcellularLocation>
</comment>
<evidence type="ECO:0000256" key="11">
    <source>
        <dbReference type="ARBA" id="ARBA00024816"/>
    </source>
</evidence>
<evidence type="ECO:0000313" key="16">
    <source>
        <dbReference type="Proteomes" id="UP000002383"/>
    </source>
</evidence>
<sequence length="240" mass="25421">MDIGLVFEQGDWVLIGVFLILLLMSVATWALIFGRTVTALRIRRDNRAFQQAFWDARGDAQALARAEQSGSPLAAIARAGIRGLKHYRSRDPQRLGDACSSDEFLVRTIRNALGREQARQQSGLTVLASVGSTAPFVGLFGTVWGIYHALMDIAAAGNASMEVVAGPLGEALVATAAGLAAAIPAVLAYNASHRFNRSLAQEMDAFAHDLHAYLTTGAAVATGIIKQPDMNGSQAVAESA</sequence>
<dbReference type="GO" id="GO:0005886">
    <property type="term" value="C:plasma membrane"/>
    <property type="evidence" value="ECO:0007669"/>
    <property type="project" value="UniProtKB-SubCell"/>
</dbReference>
<keyword evidence="8 12" id="KW-0653">Protein transport</keyword>
<evidence type="ECO:0000313" key="15">
    <source>
        <dbReference type="EMBL" id="ACL71953.1"/>
    </source>
</evidence>
<keyword evidence="6" id="KW-0997">Cell inner membrane</keyword>
<evidence type="ECO:0000256" key="9">
    <source>
        <dbReference type="ARBA" id="ARBA00022989"/>
    </source>
</evidence>
<dbReference type="Proteomes" id="UP000002383">
    <property type="component" value="Chromosome"/>
</dbReference>
<dbReference type="KEGG" id="tgr:Tgr7_0862"/>
<dbReference type="HOGENOM" id="CLU_053325_2_0_6"/>
<feature type="transmembrane region" description="Helical" evidence="13">
    <location>
        <begin position="124"/>
        <end position="147"/>
    </location>
</feature>
<dbReference type="AlphaFoldDB" id="B8GN92"/>
<evidence type="ECO:0000256" key="8">
    <source>
        <dbReference type="ARBA" id="ARBA00022927"/>
    </source>
</evidence>
<organism evidence="15 16">
    <name type="scientific">Thioalkalivibrio sulfidiphilus (strain HL-EbGR7)</name>
    <dbReference type="NCBI Taxonomy" id="396588"/>
    <lineage>
        <taxon>Bacteria</taxon>
        <taxon>Pseudomonadati</taxon>
        <taxon>Pseudomonadota</taxon>
        <taxon>Gammaproteobacteria</taxon>
        <taxon>Chromatiales</taxon>
        <taxon>Ectothiorhodospiraceae</taxon>
        <taxon>Thioalkalivibrio</taxon>
    </lineage>
</organism>
<comment type="similarity">
    <text evidence="12">Belongs to the exbB/tolQ family.</text>
</comment>
<proteinExistence type="inferred from homology"/>
<keyword evidence="5" id="KW-1003">Cell membrane</keyword>
<evidence type="ECO:0000256" key="12">
    <source>
        <dbReference type="RuleBase" id="RU004057"/>
    </source>
</evidence>
<evidence type="ECO:0000256" key="5">
    <source>
        <dbReference type="ARBA" id="ARBA00022475"/>
    </source>
</evidence>
<evidence type="ECO:0000259" key="14">
    <source>
        <dbReference type="Pfam" id="PF01618"/>
    </source>
</evidence>
<feature type="domain" description="MotA/TolQ/ExbB proton channel" evidence="14">
    <location>
        <begin position="72"/>
        <end position="204"/>
    </location>
</feature>
<accession>B8GN92</accession>
<name>B8GN92_THISH</name>
<evidence type="ECO:0000256" key="1">
    <source>
        <dbReference type="ARBA" id="ARBA00004429"/>
    </source>
</evidence>
<keyword evidence="4 12" id="KW-0813">Transport</keyword>